<gene>
    <name evidence="1" type="ORF">BJ982_000446</name>
</gene>
<dbReference type="EMBL" id="JACHND010000001">
    <property type="protein sequence ID" value="MBB4698902.1"/>
    <property type="molecule type" value="Genomic_DNA"/>
</dbReference>
<name>A0A7W7G794_9ACTN</name>
<keyword evidence="2" id="KW-1185">Reference proteome</keyword>
<dbReference type="RefSeq" id="WP_184889961.1">
    <property type="nucleotide sequence ID" value="NZ_BOOV01000041.1"/>
</dbReference>
<evidence type="ECO:0000313" key="2">
    <source>
        <dbReference type="Proteomes" id="UP000542210"/>
    </source>
</evidence>
<dbReference type="AlphaFoldDB" id="A0A7W7G794"/>
<reference evidence="1 2" key="1">
    <citation type="submission" date="2020-08" db="EMBL/GenBank/DDBJ databases">
        <title>Sequencing the genomes of 1000 actinobacteria strains.</title>
        <authorList>
            <person name="Klenk H.-P."/>
        </authorList>
    </citation>
    <scope>NUCLEOTIDE SEQUENCE [LARGE SCALE GENOMIC DNA]</scope>
    <source>
        <strain evidence="1 2">DSM 45784</strain>
    </source>
</reference>
<organism evidence="1 2">
    <name type="scientific">Sphaerisporangium siamense</name>
    <dbReference type="NCBI Taxonomy" id="795645"/>
    <lineage>
        <taxon>Bacteria</taxon>
        <taxon>Bacillati</taxon>
        <taxon>Actinomycetota</taxon>
        <taxon>Actinomycetes</taxon>
        <taxon>Streptosporangiales</taxon>
        <taxon>Streptosporangiaceae</taxon>
        <taxon>Sphaerisporangium</taxon>
    </lineage>
</organism>
<evidence type="ECO:0000313" key="1">
    <source>
        <dbReference type="EMBL" id="MBB4698902.1"/>
    </source>
</evidence>
<protein>
    <submittedName>
        <fullName evidence="1">Uncharacterized protein (DUF2252 family)</fullName>
    </submittedName>
</protein>
<dbReference type="Proteomes" id="UP000542210">
    <property type="component" value="Unassembled WGS sequence"/>
</dbReference>
<accession>A0A7W7G794</accession>
<comment type="caution">
    <text evidence="1">The sequence shown here is derived from an EMBL/GenBank/DDBJ whole genome shotgun (WGS) entry which is preliminary data.</text>
</comment>
<proteinExistence type="predicted"/>
<sequence length="50" mass="5440">MRRDAAIDNAITSVSGLQTETRGFASGYADQVTSDWRSYVTAKNDGVPLF</sequence>